<dbReference type="InterPro" id="IPR003356">
    <property type="entry name" value="DNA_methylase_A-5"/>
</dbReference>
<keyword evidence="4" id="KW-0808">Transferase</keyword>
<reference evidence="9 10" key="1">
    <citation type="submission" date="2022-09" db="EMBL/GenBank/DDBJ databases">
        <title>Chryseobacterium oleae sp.nov., isolated from the inter-root soil of Pyrola calliantha H. Andr. in Tibet.</title>
        <authorList>
            <person name="Li Z."/>
        </authorList>
    </citation>
    <scope>NUCLEOTIDE SEQUENCE [LARGE SCALE GENOMIC DNA]</scope>
    <source>
        <strain evidence="10">pc1-10</strain>
    </source>
</reference>
<comment type="catalytic activity">
    <reaction evidence="7">
        <text>a 2'-deoxyadenosine in DNA + S-adenosyl-L-methionine = an N(6)-methyl-2'-deoxyadenosine in DNA + S-adenosyl-L-homocysteine + H(+)</text>
        <dbReference type="Rhea" id="RHEA:15197"/>
        <dbReference type="Rhea" id="RHEA-COMP:12418"/>
        <dbReference type="Rhea" id="RHEA-COMP:12419"/>
        <dbReference type="ChEBI" id="CHEBI:15378"/>
        <dbReference type="ChEBI" id="CHEBI:57856"/>
        <dbReference type="ChEBI" id="CHEBI:59789"/>
        <dbReference type="ChEBI" id="CHEBI:90615"/>
        <dbReference type="ChEBI" id="CHEBI:90616"/>
        <dbReference type="EC" id="2.1.1.72"/>
    </reaction>
</comment>
<dbReference type="GO" id="GO:0008168">
    <property type="term" value="F:methyltransferase activity"/>
    <property type="evidence" value="ECO:0007669"/>
    <property type="project" value="UniProtKB-KW"/>
</dbReference>
<organism evidence="9 10">
    <name type="scientific">Chryseobacterium herbae</name>
    <dbReference type="NCBI Taxonomy" id="2976476"/>
    <lineage>
        <taxon>Bacteria</taxon>
        <taxon>Pseudomonadati</taxon>
        <taxon>Bacteroidota</taxon>
        <taxon>Flavobacteriia</taxon>
        <taxon>Flavobacteriales</taxon>
        <taxon>Weeksellaceae</taxon>
        <taxon>Chryseobacterium group</taxon>
        <taxon>Chryseobacterium</taxon>
    </lineage>
</organism>
<dbReference type="Proteomes" id="UP001525566">
    <property type="component" value="Unassembled WGS sequence"/>
</dbReference>
<dbReference type="PROSITE" id="PS00092">
    <property type="entry name" value="N6_MTASE"/>
    <property type="match status" value="1"/>
</dbReference>
<gene>
    <name evidence="9" type="ORF">N0B48_01280</name>
</gene>
<dbReference type="PANTHER" id="PTHR42933:SF4">
    <property type="entry name" value="TYPE I RESTRICTION ENZYME ECOKI METHYLASE SUBUNIT"/>
    <property type="match status" value="1"/>
</dbReference>
<accession>A0ABT2INW5</accession>
<keyword evidence="3 9" id="KW-0489">Methyltransferase</keyword>
<evidence type="ECO:0000259" key="8">
    <source>
        <dbReference type="Pfam" id="PF02384"/>
    </source>
</evidence>
<sequence>MDTDTKGDMYEGLLEKNAQDTKSGAGQYFTPRDLIRAIVECIDPHPMKTIADPACGTEGFFLSAIEHLQNNSKLSRKEKLFLENETFYGWEIVPSTRRLCLMNLFLHNIGDLKSKPPIYCGDALKNEPIQKFDHVLANPPFGKKAVL</sequence>
<dbReference type="InterPro" id="IPR029063">
    <property type="entry name" value="SAM-dependent_MTases_sf"/>
</dbReference>
<dbReference type="PRINTS" id="PR00507">
    <property type="entry name" value="N12N6MTFRASE"/>
</dbReference>
<proteinExistence type="inferred from homology"/>
<comment type="caution">
    <text evidence="9">The sequence shown here is derived from an EMBL/GenBank/DDBJ whole genome shotgun (WGS) entry which is preliminary data.</text>
</comment>
<name>A0ABT2INW5_9FLAO</name>
<evidence type="ECO:0000256" key="5">
    <source>
        <dbReference type="ARBA" id="ARBA00022691"/>
    </source>
</evidence>
<evidence type="ECO:0000256" key="7">
    <source>
        <dbReference type="ARBA" id="ARBA00047942"/>
    </source>
</evidence>
<protein>
    <recommendedName>
        <fullName evidence="2">site-specific DNA-methyltransferase (adenine-specific)</fullName>
        <ecNumber evidence="2">2.1.1.72</ecNumber>
    </recommendedName>
</protein>
<evidence type="ECO:0000313" key="10">
    <source>
        <dbReference type="Proteomes" id="UP001525566"/>
    </source>
</evidence>
<dbReference type="PANTHER" id="PTHR42933">
    <property type="entry name" value="SLR6095 PROTEIN"/>
    <property type="match status" value="1"/>
</dbReference>
<keyword evidence="6" id="KW-0680">Restriction system</keyword>
<evidence type="ECO:0000256" key="1">
    <source>
        <dbReference type="ARBA" id="ARBA00006594"/>
    </source>
</evidence>
<evidence type="ECO:0000256" key="3">
    <source>
        <dbReference type="ARBA" id="ARBA00022603"/>
    </source>
</evidence>
<evidence type="ECO:0000313" key="9">
    <source>
        <dbReference type="EMBL" id="MCT2560512.1"/>
    </source>
</evidence>
<evidence type="ECO:0000256" key="4">
    <source>
        <dbReference type="ARBA" id="ARBA00022679"/>
    </source>
</evidence>
<dbReference type="InterPro" id="IPR002052">
    <property type="entry name" value="DNA_methylase_N6_adenine_CS"/>
</dbReference>
<dbReference type="EC" id="2.1.1.72" evidence="2"/>
<evidence type="ECO:0000256" key="2">
    <source>
        <dbReference type="ARBA" id="ARBA00011900"/>
    </source>
</evidence>
<comment type="similarity">
    <text evidence="1">Belongs to the N(4)/N(6)-methyltransferase family.</text>
</comment>
<evidence type="ECO:0000256" key="6">
    <source>
        <dbReference type="ARBA" id="ARBA00022747"/>
    </source>
</evidence>
<dbReference type="Pfam" id="PF02384">
    <property type="entry name" value="N6_Mtase"/>
    <property type="match status" value="1"/>
</dbReference>
<dbReference type="InterPro" id="IPR051537">
    <property type="entry name" value="DNA_Adenine_Mtase"/>
</dbReference>
<dbReference type="RefSeq" id="WP_259835978.1">
    <property type="nucleotide sequence ID" value="NZ_JAOAMU010000001.1"/>
</dbReference>
<feature type="domain" description="DNA methylase adenine-specific" evidence="8">
    <location>
        <begin position="3"/>
        <end position="144"/>
    </location>
</feature>
<dbReference type="EMBL" id="JAOAMU010000001">
    <property type="protein sequence ID" value="MCT2560512.1"/>
    <property type="molecule type" value="Genomic_DNA"/>
</dbReference>
<dbReference type="SUPFAM" id="SSF53335">
    <property type="entry name" value="S-adenosyl-L-methionine-dependent methyltransferases"/>
    <property type="match status" value="1"/>
</dbReference>
<dbReference type="GO" id="GO:0032259">
    <property type="term" value="P:methylation"/>
    <property type="evidence" value="ECO:0007669"/>
    <property type="project" value="UniProtKB-KW"/>
</dbReference>
<dbReference type="Gene3D" id="3.40.50.150">
    <property type="entry name" value="Vaccinia Virus protein VP39"/>
    <property type="match status" value="1"/>
</dbReference>
<keyword evidence="10" id="KW-1185">Reference proteome</keyword>
<keyword evidence="5" id="KW-0949">S-adenosyl-L-methionine</keyword>